<evidence type="ECO:0000256" key="3">
    <source>
        <dbReference type="ARBA" id="ARBA00007737"/>
    </source>
</evidence>
<dbReference type="InterPro" id="IPR024709">
    <property type="entry name" value="FucosylTrfase_pln"/>
</dbReference>
<evidence type="ECO:0000256" key="12">
    <source>
        <dbReference type="ARBA" id="ARBA00023277"/>
    </source>
</evidence>
<evidence type="ECO:0000256" key="13">
    <source>
        <dbReference type="ARBA" id="ARBA00030350"/>
    </source>
</evidence>
<keyword evidence="10" id="KW-0325">Glycoprotein</keyword>
<evidence type="ECO:0000256" key="7">
    <source>
        <dbReference type="ARBA" id="ARBA00022968"/>
    </source>
</evidence>
<evidence type="ECO:0000313" key="16">
    <source>
        <dbReference type="Proteomes" id="UP001396334"/>
    </source>
</evidence>
<comment type="pathway">
    <text evidence="2">Glycan metabolism.</text>
</comment>
<dbReference type="PIRSF" id="PIRSF009360">
    <property type="entry name" value="UCP009360"/>
    <property type="match status" value="1"/>
</dbReference>
<keyword evidence="16" id="KW-1185">Reference proteome</keyword>
<organism evidence="15 16">
    <name type="scientific">Hibiscus sabdariffa</name>
    <name type="common">roselle</name>
    <dbReference type="NCBI Taxonomy" id="183260"/>
    <lineage>
        <taxon>Eukaryota</taxon>
        <taxon>Viridiplantae</taxon>
        <taxon>Streptophyta</taxon>
        <taxon>Embryophyta</taxon>
        <taxon>Tracheophyta</taxon>
        <taxon>Spermatophyta</taxon>
        <taxon>Magnoliopsida</taxon>
        <taxon>eudicotyledons</taxon>
        <taxon>Gunneridae</taxon>
        <taxon>Pentapetalae</taxon>
        <taxon>rosids</taxon>
        <taxon>malvids</taxon>
        <taxon>Malvales</taxon>
        <taxon>Malvaceae</taxon>
        <taxon>Malvoideae</taxon>
        <taxon>Hibiscus</taxon>
    </lineage>
</organism>
<evidence type="ECO:0000256" key="8">
    <source>
        <dbReference type="ARBA" id="ARBA00022989"/>
    </source>
</evidence>
<accession>A0ABR2RM33</accession>
<evidence type="ECO:0000256" key="4">
    <source>
        <dbReference type="ARBA" id="ARBA00022676"/>
    </source>
</evidence>
<evidence type="ECO:0000256" key="9">
    <source>
        <dbReference type="ARBA" id="ARBA00023136"/>
    </source>
</evidence>
<feature type="chain" id="PRO_5046539672" description="O-fucosyltransferase family protein" evidence="14">
    <location>
        <begin position="23"/>
        <end position="437"/>
    </location>
</feature>
<dbReference type="InterPro" id="IPR019378">
    <property type="entry name" value="GDP-Fuc_O-FucTrfase"/>
</dbReference>
<evidence type="ECO:0000256" key="2">
    <source>
        <dbReference type="ARBA" id="ARBA00004881"/>
    </source>
</evidence>
<keyword evidence="9" id="KW-0472">Membrane</keyword>
<comment type="similarity">
    <text evidence="3">Belongs to the glycosyltransferase GT106 family.</text>
</comment>
<keyword evidence="4" id="KW-0328">Glycosyltransferase</keyword>
<keyword evidence="12" id="KW-0119">Carbohydrate metabolism</keyword>
<comment type="subcellular location">
    <subcellularLocation>
        <location evidence="1">Membrane</location>
        <topology evidence="1">Single-pass type II membrane protein</topology>
    </subcellularLocation>
</comment>
<evidence type="ECO:0000256" key="1">
    <source>
        <dbReference type="ARBA" id="ARBA00004606"/>
    </source>
</evidence>
<evidence type="ECO:0000256" key="5">
    <source>
        <dbReference type="ARBA" id="ARBA00022679"/>
    </source>
</evidence>
<dbReference type="PANTHER" id="PTHR31741:SF2">
    <property type="entry name" value="O-FUCOSYLTRANSFERASE 13"/>
    <property type="match status" value="1"/>
</dbReference>
<dbReference type="Proteomes" id="UP001396334">
    <property type="component" value="Unassembled WGS sequence"/>
</dbReference>
<evidence type="ECO:0000256" key="11">
    <source>
        <dbReference type="ARBA" id="ARBA00023253"/>
    </source>
</evidence>
<sequence length="437" mass="49038">MRVKPLFIIISTLSLYLAVVLLSPTGPVVPSNSSDSPNSAKSEIWSVKRIVEWRPCNWWLQSHSTPLPSKSNGYIRVDCYGGLNQMRRDFCDGVGIARLLNATLVLPKFEVAAYWNESSGFADVFDVDYFINKMNGFVKVVKELPPEISSKEPYRVDCSKRKGRFDYTESVLPSLLKYHYISITPAMSQRRDRYPKYAKAALCQACYSALRLTKSLEKKANKLLEAIPKPFLSLHLRFEPDMVAYSKCQYSGLSSTSMKAIQAARGDDRIPWTGEAAKIWRNRGKCPLTPNETAFILQALSIPTSTNIYLAAGDGLMEMEGLTSIYTNVVTKSVVLSSEDFETMHGNTKAALDYHVSINSDSYVATYFGNMDKMVAAMRAFKGLYKTLILSRRAFAKLTSEGLEGKPLMEALWKAHKDDFIMGRGSALSDCFCEFKF</sequence>
<reference evidence="15 16" key="1">
    <citation type="journal article" date="2024" name="G3 (Bethesda)">
        <title>Genome assembly of Hibiscus sabdariffa L. provides insights into metabolisms of medicinal natural products.</title>
        <authorList>
            <person name="Kim T."/>
        </authorList>
    </citation>
    <scope>NUCLEOTIDE SEQUENCE [LARGE SCALE GENOMIC DNA]</scope>
    <source>
        <strain evidence="15">TK-2024</strain>
        <tissue evidence="15">Old leaves</tissue>
    </source>
</reference>
<dbReference type="EMBL" id="JBBPBN010000021">
    <property type="protein sequence ID" value="KAK9014043.1"/>
    <property type="molecule type" value="Genomic_DNA"/>
</dbReference>
<protein>
    <recommendedName>
        <fullName evidence="13">O-fucosyltransferase family protein</fullName>
    </recommendedName>
</protein>
<keyword evidence="5" id="KW-0808">Transferase</keyword>
<evidence type="ECO:0000256" key="6">
    <source>
        <dbReference type="ARBA" id="ARBA00022692"/>
    </source>
</evidence>
<proteinExistence type="inferred from homology"/>
<name>A0ABR2RM33_9ROSI</name>
<keyword evidence="6" id="KW-0812">Transmembrane</keyword>
<keyword evidence="11" id="KW-0294">Fucose metabolism</keyword>
<gene>
    <name evidence="15" type="ORF">V6N11_005216</name>
</gene>
<comment type="caution">
    <text evidence="15">The sequence shown here is derived from an EMBL/GenBank/DDBJ whole genome shotgun (WGS) entry which is preliminary data.</text>
</comment>
<evidence type="ECO:0000313" key="15">
    <source>
        <dbReference type="EMBL" id="KAK9014043.1"/>
    </source>
</evidence>
<keyword evidence="8" id="KW-1133">Transmembrane helix</keyword>
<evidence type="ECO:0000256" key="10">
    <source>
        <dbReference type="ARBA" id="ARBA00023180"/>
    </source>
</evidence>
<dbReference type="Pfam" id="PF10250">
    <property type="entry name" value="O-FucT"/>
    <property type="match status" value="1"/>
</dbReference>
<dbReference type="PANTHER" id="PTHR31741">
    <property type="entry name" value="OS02G0726500 PROTEIN-RELATED"/>
    <property type="match status" value="1"/>
</dbReference>
<keyword evidence="14" id="KW-0732">Signal</keyword>
<keyword evidence="7" id="KW-0735">Signal-anchor</keyword>
<feature type="signal peptide" evidence="14">
    <location>
        <begin position="1"/>
        <end position="22"/>
    </location>
</feature>
<evidence type="ECO:0000256" key="14">
    <source>
        <dbReference type="SAM" id="SignalP"/>
    </source>
</evidence>
<dbReference type="CDD" id="cd11299">
    <property type="entry name" value="O-FucT_plant"/>
    <property type="match status" value="1"/>
</dbReference>